<name>A0A7T5RJ20_9BACT</name>
<dbReference type="SUPFAM" id="SSF54980">
    <property type="entry name" value="EF-G C-terminal domain-like"/>
    <property type="match status" value="2"/>
</dbReference>
<dbReference type="SMART" id="SM00889">
    <property type="entry name" value="EFG_IV"/>
    <property type="match status" value="1"/>
</dbReference>
<dbReference type="PANTHER" id="PTHR43261:SF1">
    <property type="entry name" value="RIBOSOME-RELEASING FACTOR 2, MITOCHONDRIAL"/>
    <property type="match status" value="1"/>
</dbReference>
<dbReference type="GO" id="GO:0003746">
    <property type="term" value="F:translation elongation factor activity"/>
    <property type="evidence" value="ECO:0007669"/>
    <property type="project" value="UniProtKB-UniRule"/>
</dbReference>
<dbReference type="CDD" id="cd16262">
    <property type="entry name" value="EFG_III"/>
    <property type="match status" value="1"/>
</dbReference>
<dbReference type="InterPro" id="IPR009022">
    <property type="entry name" value="EFG_III"/>
</dbReference>
<feature type="binding site" evidence="6">
    <location>
        <begin position="17"/>
        <end position="24"/>
    </location>
    <ligand>
        <name>GTP</name>
        <dbReference type="ChEBI" id="CHEBI:37565"/>
    </ligand>
</feature>
<accession>A0A7T5RJ20</accession>
<dbReference type="InterPro" id="IPR000640">
    <property type="entry name" value="EFG_V-like"/>
</dbReference>
<evidence type="ECO:0000259" key="8">
    <source>
        <dbReference type="PROSITE" id="PS51722"/>
    </source>
</evidence>
<dbReference type="AlphaFoldDB" id="A0A7T5RJ20"/>
<evidence type="ECO:0000256" key="5">
    <source>
        <dbReference type="ARBA" id="ARBA00023134"/>
    </source>
</evidence>
<dbReference type="InterPro" id="IPR041095">
    <property type="entry name" value="EFG_II"/>
</dbReference>
<keyword evidence="6" id="KW-0963">Cytoplasm</keyword>
<feature type="binding site" evidence="6">
    <location>
        <begin position="99"/>
        <end position="103"/>
    </location>
    <ligand>
        <name>GTP</name>
        <dbReference type="ChEBI" id="CHEBI:37565"/>
    </ligand>
</feature>
<dbReference type="InterPro" id="IPR005517">
    <property type="entry name" value="Transl_elong_EFG/EF2_IV"/>
</dbReference>
<dbReference type="Gene3D" id="3.30.230.10">
    <property type="match status" value="1"/>
</dbReference>
<dbReference type="SUPFAM" id="SSF50447">
    <property type="entry name" value="Translation proteins"/>
    <property type="match status" value="1"/>
</dbReference>
<keyword evidence="2 6" id="KW-0547">Nucleotide-binding</keyword>
<dbReference type="CDD" id="cd04088">
    <property type="entry name" value="EFG_mtEFG_II"/>
    <property type="match status" value="1"/>
</dbReference>
<dbReference type="GO" id="GO:0032790">
    <property type="term" value="P:ribosome disassembly"/>
    <property type="evidence" value="ECO:0007669"/>
    <property type="project" value="TreeGrafter"/>
</dbReference>
<dbReference type="InterPro" id="IPR047872">
    <property type="entry name" value="EFG_IV"/>
</dbReference>
<dbReference type="SUPFAM" id="SSF54211">
    <property type="entry name" value="Ribosomal protein S5 domain 2-like"/>
    <property type="match status" value="1"/>
</dbReference>
<feature type="domain" description="Tr-type G" evidence="8">
    <location>
        <begin position="8"/>
        <end position="300"/>
    </location>
</feature>
<dbReference type="NCBIfam" id="TIGR00231">
    <property type="entry name" value="small_GTP"/>
    <property type="match status" value="1"/>
</dbReference>
<proteinExistence type="inferred from homology"/>
<dbReference type="InterPro" id="IPR004540">
    <property type="entry name" value="Transl_elong_EFG/EF2"/>
</dbReference>
<dbReference type="GO" id="GO:0005737">
    <property type="term" value="C:cytoplasm"/>
    <property type="evidence" value="ECO:0007669"/>
    <property type="project" value="UniProtKB-SubCell"/>
</dbReference>
<dbReference type="PANTHER" id="PTHR43261">
    <property type="entry name" value="TRANSLATION ELONGATION FACTOR G-RELATED"/>
    <property type="match status" value="1"/>
</dbReference>
<dbReference type="InterPro" id="IPR027417">
    <property type="entry name" value="P-loop_NTPase"/>
</dbReference>
<dbReference type="Gene3D" id="3.30.70.240">
    <property type="match status" value="1"/>
</dbReference>
<dbReference type="InterPro" id="IPR020568">
    <property type="entry name" value="Ribosomal_Su5_D2-typ_SF"/>
</dbReference>
<comment type="subcellular location">
    <subcellularLocation>
        <location evidence="6">Cytoplasm</location>
    </subcellularLocation>
</comment>
<evidence type="ECO:0000313" key="10">
    <source>
        <dbReference type="Proteomes" id="UP000595618"/>
    </source>
</evidence>
<dbReference type="InterPro" id="IPR031157">
    <property type="entry name" value="G_TR_CS"/>
</dbReference>
<reference evidence="9 10" key="1">
    <citation type="submission" date="2020-07" db="EMBL/GenBank/DDBJ databases">
        <title>Huge and variable diversity of episymbiotic CPR bacteria and DPANN archaea in groundwater ecosystems.</title>
        <authorList>
            <person name="He C.Y."/>
            <person name="Keren R."/>
            <person name="Whittaker M."/>
            <person name="Farag I.F."/>
            <person name="Doudna J."/>
            <person name="Cate J.H.D."/>
            <person name="Banfield J.F."/>
        </authorList>
    </citation>
    <scope>NUCLEOTIDE SEQUENCE [LARGE SCALE GENOMIC DNA]</scope>
    <source>
        <strain evidence="9">NC_groundwater_541_Ag_S-0.1um_46_50</strain>
    </source>
</reference>
<dbReference type="InterPro" id="IPR035649">
    <property type="entry name" value="EFG_V"/>
</dbReference>
<evidence type="ECO:0000313" key="9">
    <source>
        <dbReference type="EMBL" id="QQG45017.1"/>
    </source>
</evidence>
<dbReference type="FunFam" id="3.30.70.870:FF:000001">
    <property type="entry name" value="Elongation factor G"/>
    <property type="match status" value="1"/>
</dbReference>
<dbReference type="SUPFAM" id="SSF52540">
    <property type="entry name" value="P-loop containing nucleoside triphosphate hydrolases"/>
    <property type="match status" value="1"/>
</dbReference>
<dbReference type="HAMAP" id="MF_00054_B">
    <property type="entry name" value="EF_G_EF_2_B"/>
    <property type="match status" value="1"/>
</dbReference>
<dbReference type="InterPro" id="IPR035647">
    <property type="entry name" value="EFG_III/V"/>
</dbReference>
<dbReference type="Pfam" id="PF00679">
    <property type="entry name" value="EFG_C"/>
    <property type="match status" value="1"/>
</dbReference>
<organism evidence="9 10">
    <name type="scientific">Candidatus Sungiibacteriota bacterium</name>
    <dbReference type="NCBI Taxonomy" id="2750080"/>
    <lineage>
        <taxon>Bacteria</taxon>
        <taxon>Candidatus Sungiibacteriota</taxon>
    </lineage>
</organism>
<dbReference type="Gene3D" id="3.40.50.300">
    <property type="entry name" value="P-loop containing nucleotide triphosphate hydrolases"/>
    <property type="match status" value="1"/>
</dbReference>
<dbReference type="FunFam" id="3.30.230.10:FF:000003">
    <property type="entry name" value="Elongation factor G"/>
    <property type="match status" value="1"/>
</dbReference>
<dbReference type="EMBL" id="CP066690">
    <property type="protein sequence ID" value="QQG45017.1"/>
    <property type="molecule type" value="Genomic_DNA"/>
</dbReference>
<protein>
    <recommendedName>
        <fullName evidence="6 7">Elongation factor G</fullName>
        <shortName evidence="6">EF-G</shortName>
    </recommendedName>
</protein>
<dbReference type="PROSITE" id="PS00301">
    <property type="entry name" value="G_TR_1"/>
    <property type="match status" value="1"/>
</dbReference>
<dbReference type="Pfam" id="PF03764">
    <property type="entry name" value="EFG_IV"/>
    <property type="match status" value="1"/>
</dbReference>
<dbReference type="Pfam" id="PF14492">
    <property type="entry name" value="EFG_III"/>
    <property type="match status" value="1"/>
</dbReference>
<dbReference type="InterPro" id="IPR004161">
    <property type="entry name" value="EFTu-like_2"/>
</dbReference>
<keyword evidence="3 6" id="KW-0251">Elongation factor</keyword>
<dbReference type="CDD" id="cd01886">
    <property type="entry name" value="EF-G"/>
    <property type="match status" value="1"/>
</dbReference>
<dbReference type="InterPro" id="IPR009000">
    <property type="entry name" value="Transl_B-barrel_sf"/>
</dbReference>
<dbReference type="InterPro" id="IPR000795">
    <property type="entry name" value="T_Tr_GTP-bd_dom"/>
</dbReference>
<comment type="function">
    <text evidence="6">Catalyzes the GTP-dependent ribosomal translocation step during translation elongation. During this step, the ribosome changes from the pre-translocational (PRE) to the post-translocational (POST) state as the newly formed A-site-bound peptidyl-tRNA and P-site-bound deacylated tRNA move to the P and E sites, respectively. Catalyzes the coordinated movement of the two tRNA molecules, the mRNA and conformational changes in the ribosome.</text>
</comment>
<dbReference type="NCBIfam" id="TIGR00484">
    <property type="entry name" value="EF-G"/>
    <property type="match status" value="1"/>
</dbReference>
<evidence type="ECO:0000256" key="3">
    <source>
        <dbReference type="ARBA" id="ARBA00022768"/>
    </source>
</evidence>
<dbReference type="FunFam" id="3.30.70.240:FF:000001">
    <property type="entry name" value="Elongation factor G"/>
    <property type="match status" value="1"/>
</dbReference>
<dbReference type="Gene3D" id="2.40.30.10">
    <property type="entry name" value="Translation factors"/>
    <property type="match status" value="1"/>
</dbReference>
<comment type="similarity">
    <text evidence="1 6">Belongs to the TRAFAC class translation factor GTPase superfamily. Classic translation factor GTPase family. EF-G/EF-2 subfamily.</text>
</comment>
<evidence type="ECO:0000256" key="6">
    <source>
        <dbReference type="HAMAP-Rule" id="MF_00054"/>
    </source>
</evidence>
<dbReference type="FunFam" id="2.40.30.10:FF:000006">
    <property type="entry name" value="Elongation factor G"/>
    <property type="match status" value="1"/>
</dbReference>
<evidence type="ECO:0000256" key="7">
    <source>
        <dbReference type="NCBIfam" id="TIGR00484"/>
    </source>
</evidence>
<dbReference type="FunFam" id="3.40.50.300:FF:000029">
    <property type="entry name" value="Elongation factor G"/>
    <property type="match status" value="1"/>
</dbReference>
<dbReference type="PRINTS" id="PR00315">
    <property type="entry name" value="ELONGATNFCT"/>
</dbReference>
<feature type="binding site" evidence="6">
    <location>
        <begin position="153"/>
        <end position="156"/>
    </location>
    <ligand>
        <name>GTP</name>
        <dbReference type="ChEBI" id="CHEBI:37565"/>
    </ligand>
</feature>
<dbReference type="Pfam" id="PF03144">
    <property type="entry name" value="GTP_EFTU_D2"/>
    <property type="match status" value="1"/>
</dbReference>
<keyword evidence="4 6" id="KW-0648">Protein biosynthesis</keyword>
<dbReference type="GO" id="GO:0005525">
    <property type="term" value="F:GTP binding"/>
    <property type="evidence" value="ECO:0007669"/>
    <property type="project" value="UniProtKB-UniRule"/>
</dbReference>
<evidence type="ECO:0000256" key="2">
    <source>
        <dbReference type="ARBA" id="ARBA00022741"/>
    </source>
</evidence>
<sequence>MPRDYPIERTRDIGIIAHIDAGKTTVTERVLFYTGVSHKIGEVHEGTTVMDWMEQERERGITITAAATTCFWTPTYLTTNNQQPTTNDEKNEYRINIIDTPGHIDFTVEVQRSLRVLDGAVVVFDGVAGVEPQSETVWRQADKFHVPRICFINKLDRMGASFEKSLASIYERLTPNAVAVTIPIGHEQEHEGVIDLMRMRAVRFLGEHGEQIELSDIPENLKSSAEEWRHKMVEKISESDEALTEKYLEGKEISIEELRRALRKATLAYKLVPVFCGSALKNKGVQLVLDGVIDYLPSPLDLPPVKGINPKSGAEESREAKDDAPFAALAFKLQSDPYVGQLTYFRVYSGTLNAGSYVLNSVKGEQERVGRILRMHANSREELKEINAGNIGAIVGLKNTHTGDTLCDPEHPIVLEKIIFPEPVVSLKIEPKTKADQEKMGIALHRLGEEDPTFRIKGDLETGETIISGMGELHLEIIVDRMKREFSVAANVGRPQVAYKETIKKLATAEGKYIRQSGGRGQYGHVWLRVEPRERGKGFEFVDEIKGGIIPKEFIPAVEKGIKEAMEKGVLAGYPMVDMEVALYDGSYHEVDSSEAAFKIAGSIALQEASRRAGLVMLEPIMRIEAVLPEQFLGEVTGDLNSKRGRIEEMSERGLGIKVIDAKVPLSEMFGYVTTLRSLTQGRASFTMEFDHYEEVPNNIAQLIIEGKK</sequence>
<dbReference type="SMART" id="SM00838">
    <property type="entry name" value="EFG_C"/>
    <property type="match status" value="1"/>
</dbReference>
<evidence type="ECO:0000256" key="1">
    <source>
        <dbReference type="ARBA" id="ARBA00005870"/>
    </source>
</evidence>
<dbReference type="CDD" id="cd03713">
    <property type="entry name" value="EFG_mtEFG_C"/>
    <property type="match status" value="1"/>
</dbReference>
<dbReference type="PROSITE" id="PS51722">
    <property type="entry name" value="G_TR_2"/>
    <property type="match status" value="1"/>
</dbReference>
<dbReference type="GO" id="GO:0003924">
    <property type="term" value="F:GTPase activity"/>
    <property type="evidence" value="ECO:0007669"/>
    <property type="project" value="InterPro"/>
</dbReference>
<dbReference type="Gene3D" id="3.30.70.870">
    <property type="entry name" value="Elongation Factor G (Translational Gtpase), domain 3"/>
    <property type="match status" value="1"/>
</dbReference>
<dbReference type="CDD" id="cd01434">
    <property type="entry name" value="EFG_mtEFG1_IV"/>
    <property type="match status" value="1"/>
</dbReference>
<dbReference type="Proteomes" id="UP000595618">
    <property type="component" value="Chromosome"/>
</dbReference>
<evidence type="ECO:0000256" key="4">
    <source>
        <dbReference type="ARBA" id="ARBA00022917"/>
    </source>
</evidence>
<dbReference type="Pfam" id="PF00009">
    <property type="entry name" value="GTP_EFTU"/>
    <property type="match status" value="1"/>
</dbReference>
<dbReference type="InterPro" id="IPR005225">
    <property type="entry name" value="Small_GTP-bd"/>
</dbReference>
<gene>
    <name evidence="6 9" type="primary">fusA</name>
    <name evidence="9" type="ORF">HYW89_03370</name>
</gene>
<dbReference type="NCBIfam" id="NF009381">
    <property type="entry name" value="PRK12740.1-5"/>
    <property type="match status" value="1"/>
</dbReference>
<dbReference type="InterPro" id="IPR014721">
    <property type="entry name" value="Ribsml_uS5_D2-typ_fold_subgr"/>
</dbReference>
<keyword evidence="5 6" id="KW-0342">GTP-binding</keyword>